<reference evidence="3 4" key="1">
    <citation type="submission" date="2023-10" db="EMBL/GenBank/DDBJ databases">
        <title>Complete Genome Sequence of Limnobacter thiooxidans CS-K2T, Isolated from freshwater lake sediments in Bavaria, Germany.</title>
        <authorList>
            <person name="Naruki M."/>
            <person name="Watanabe A."/>
            <person name="Warashina T."/>
            <person name="Morita T."/>
            <person name="Arakawa K."/>
        </authorList>
    </citation>
    <scope>NUCLEOTIDE SEQUENCE [LARGE SCALE GENOMIC DNA]</scope>
    <source>
        <strain evidence="3 4">CS-K2</strain>
    </source>
</reference>
<protein>
    <submittedName>
        <fullName evidence="3">Metal-dependent hydrolase</fullName>
    </submittedName>
</protein>
<organism evidence="3 4">
    <name type="scientific">Limnobacter thiooxidans</name>
    <dbReference type="NCBI Taxonomy" id="131080"/>
    <lineage>
        <taxon>Bacteria</taxon>
        <taxon>Pseudomonadati</taxon>
        <taxon>Pseudomonadota</taxon>
        <taxon>Betaproteobacteria</taxon>
        <taxon>Burkholderiales</taxon>
        <taxon>Burkholderiaceae</taxon>
        <taxon>Limnobacter</taxon>
    </lineage>
</organism>
<dbReference type="Pfam" id="PF10118">
    <property type="entry name" value="Metal_hydrol"/>
    <property type="match status" value="1"/>
</dbReference>
<gene>
    <name evidence="3" type="ORF">RGQ30_17600</name>
</gene>
<feature type="transmembrane region" description="Helical" evidence="2">
    <location>
        <begin position="208"/>
        <end position="230"/>
    </location>
</feature>
<sequence>MQNNVETVMSTDLSSSIKKPTSIHQKGSSFPVRRMDFDFSNINRHFLANDPACSHVWTAFQAYFPEGEQFFVDAVRDAKKYVKDEALLREISAFIGQEAMHGKEHLEANAELKRQGINVYGWDARARWARKKLNKLLPVKARLAGTTAVEHYTAVMAEHLMKSDSFHKMIVDPKIKNLIFWHAMEESEHRAVAFDTHKAVGGTYAQRAIAMTIVSIGIGPVVLAAMLSCMKQDGELLNAKSWLKFTDLYFGRKGIFRKMIPDLALFYKRDFHPMQTNMDEPMQLWKERLALA</sequence>
<evidence type="ECO:0000256" key="1">
    <source>
        <dbReference type="SAM" id="MobiDB-lite"/>
    </source>
</evidence>
<accession>A0AA86J365</accession>
<keyword evidence="2" id="KW-0812">Transmembrane</keyword>
<dbReference type="GO" id="GO:0016787">
    <property type="term" value="F:hydrolase activity"/>
    <property type="evidence" value="ECO:0007669"/>
    <property type="project" value="UniProtKB-KW"/>
</dbReference>
<keyword evidence="2" id="KW-0472">Membrane</keyword>
<dbReference type="PIRSF" id="PIRSF007580">
    <property type="entry name" value="UCP07580"/>
    <property type="match status" value="1"/>
</dbReference>
<keyword evidence="3" id="KW-0378">Hydrolase</keyword>
<keyword evidence="2" id="KW-1133">Transmembrane helix</keyword>
<feature type="region of interest" description="Disordered" evidence="1">
    <location>
        <begin position="1"/>
        <end position="25"/>
    </location>
</feature>
<dbReference type="EMBL" id="AP028947">
    <property type="protein sequence ID" value="BET26259.1"/>
    <property type="molecule type" value="Genomic_DNA"/>
</dbReference>
<dbReference type="PANTHER" id="PTHR39456">
    <property type="entry name" value="METAL-DEPENDENT HYDROLASE"/>
    <property type="match status" value="1"/>
</dbReference>
<name>A0AA86J365_9BURK</name>
<evidence type="ECO:0000313" key="4">
    <source>
        <dbReference type="Proteomes" id="UP001329151"/>
    </source>
</evidence>
<evidence type="ECO:0000256" key="2">
    <source>
        <dbReference type="SAM" id="Phobius"/>
    </source>
</evidence>
<evidence type="ECO:0000313" key="3">
    <source>
        <dbReference type="EMBL" id="BET26259.1"/>
    </source>
</evidence>
<dbReference type="KEGG" id="lto:RGQ30_17600"/>
<keyword evidence="4" id="KW-1185">Reference proteome</keyword>
<proteinExistence type="predicted"/>
<dbReference type="PANTHER" id="PTHR39456:SF1">
    <property type="entry name" value="METAL-DEPENDENT HYDROLASE"/>
    <property type="match status" value="1"/>
</dbReference>
<dbReference type="Proteomes" id="UP001329151">
    <property type="component" value="Chromosome"/>
</dbReference>
<dbReference type="InterPro" id="IPR016516">
    <property type="entry name" value="UCP07580"/>
</dbReference>
<dbReference type="AlphaFoldDB" id="A0AA86J365"/>